<dbReference type="OrthoDB" id="2130169at2759"/>
<keyword evidence="3" id="KW-1185">Reference proteome</keyword>
<feature type="domain" description="Thioester reductase (TE)" evidence="1">
    <location>
        <begin position="6"/>
        <end position="43"/>
    </location>
</feature>
<dbReference type="InterPro" id="IPR013120">
    <property type="entry name" value="FAR_NAD-bd"/>
</dbReference>
<dbReference type="GO" id="GO:0005737">
    <property type="term" value="C:cytoplasm"/>
    <property type="evidence" value="ECO:0007669"/>
    <property type="project" value="TreeGrafter"/>
</dbReference>
<organism evidence="2 3">
    <name type="scientific">Ophiocordyceps australis</name>
    <dbReference type="NCBI Taxonomy" id="1399860"/>
    <lineage>
        <taxon>Eukaryota</taxon>
        <taxon>Fungi</taxon>
        <taxon>Dikarya</taxon>
        <taxon>Ascomycota</taxon>
        <taxon>Pezizomycotina</taxon>
        <taxon>Sordariomycetes</taxon>
        <taxon>Hypocreomycetidae</taxon>
        <taxon>Hypocreales</taxon>
        <taxon>Ophiocordycipitaceae</taxon>
        <taxon>Ophiocordyceps</taxon>
    </lineage>
</organism>
<sequence length="290" mass="31462">MGKIFLTGGSGYIGGQVLHELARHHPDFQISVLVRNPDKARIIIRSFPHVKPVIGNLDDSDLMEKEASQASIILNLASTNHISSVHAIHKGLKMKNDGAGSYWIQISGATALAVDEMAAPDFVPGSSSSRIFDDASGLWELKSMIKAHPSRAVDNYMFDVAAENKIKTAVVFPPIIYGSGQGPVNRRSIQIPSLAQATLQRGRGLRVGQGLSRWGNVHIGDVGRILASLALKADGGDVGEPIWGDEGLYLAGVGELVTQTRLISPCYYQWLTLNGDFWRDFSTNSPVRTY</sequence>
<dbReference type="AlphaFoldDB" id="A0A2C5XFC1"/>
<dbReference type="PANTHER" id="PTHR48079:SF8">
    <property type="entry name" value="NAD(P)-BINDING DOMAIN-CONTAINING PROTEIN"/>
    <property type="match status" value="1"/>
</dbReference>
<dbReference type="GO" id="GO:0004029">
    <property type="term" value="F:aldehyde dehydrogenase (NAD+) activity"/>
    <property type="evidence" value="ECO:0007669"/>
    <property type="project" value="TreeGrafter"/>
</dbReference>
<dbReference type="Pfam" id="PF07993">
    <property type="entry name" value="NAD_binding_4"/>
    <property type="match status" value="1"/>
</dbReference>
<dbReference type="InterPro" id="IPR036291">
    <property type="entry name" value="NAD(P)-bd_dom_sf"/>
</dbReference>
<dbReference type="PANTHER" id="PTHR48079">
    <property type="entry name" value="PROTEIN YEEZ"/>
    <property type="match status" value="1"/>
</dbReference>
<reference evidence="2 3" key="1">
    <citation type="submission" date="2017-06" db="EMBL/GenBank/DDBJ databases">
        <title>Ant-infecting Ophiocordyceps genomes reveal a high diversity of potential behavioral manipulation genes and a possible major role for enterotoxins.</title>
        <authorList>
            <person name="De Bekker C."/>
            <person name="Evans H.C."/>
            <person name="Brachmann A."/>
            <person name="Hughes D.P."/>
        </authorList>
    </citation>
    <scope>NUCLEOTIDE SEQUENCE [LARGE SCALE GENOMIC DNA]</scope>
    <source>
        <strain evidence="2 3">1348a</strain>
    </source>
</reference>
<evidence type="ECO:0000259" key="1">
    <source>
        <dbReference type="Pfam" id="PF07993"/>
    </source>
</evidence>
<gene>
    <name evidence="2" type="ORF">CDD82_7179</name>
</gene>
<proteinExistence type="predicted"/>
<evidence type="ECO:0000313" key="3">
    <source>
        <dbReference type="Proteomes" id="UP000224854"/>
    </source>
</evidence>
<dbReference type="SUPFAM" id="SSF51735">
    <property type="entry name" value="NAD(P)-binding Rossmann-fold domains"/>
    <property type="match status" value="1"/>
</dbReference>
<dbReference type="EMBL" id="NJEU01000808">
    <property type="protein sequence ID" value="PHH70359.1"/>
    <property type="molecule type" value="Genomic_DNA"/>
</dbReference>
<protein>
    <recommendedName>
        <fullName evidence="1">Thioester reductase (TE) domain-containing protein</fullName>
    </recommendedName>
</protein>
<dbReference type="Proteomes" id="UP000224854">
    <property type="component" value="Unassembled WGS sequence"/>
</dbReference>
<dbReference type="InterPro" id="IPR051783">
    <property type="entry name" value="NAD(P)-dependent_oxidoreduct"/>
</dbReference>
<evidence type="ECO:0000313" key="2">
    <source>
        <dbReference type="EMBL" id="PHH70359.1"/>
    </source>
</evidence>
<dbReference type="Gene3D" id="3.40.50.720">
    <property type="entry name" value="NAD(P)-binding Rossmann-like Domain"/>
    <property type="match status" value="2"/>
</dbReference>
<accession>A0A2C5XFC1</accession>
<comment type="caution">
    <text evidence="2">The sequence shown here is derived from an EMBL/GenBank/DDBJ whole genome shotgun (WGS) entry which is preliminary data.</text>
</comment>
<name>A0A2C5XFC1_9HYPO</name>